<dbReference type="eggNOG" id="ENOG5030N5Y">
    <property type="taxonomic scope" value="Bacteria"/>
</dbReference>
<name>D5E5N9_MYCCM</name>
<reference evidence="2" key="1">
    <citation type="submission" date="2010-03" db="EMBL/GenBank/DDBJ databases">
        <title>The complete genome of Mycoplasma crocodyli MP145.</title>
        <authorList>
            <person name="Glass J.I."/>
            <person name="Durkin A.S."/>
            <person name="Hostetler J."/>
            <person name="Jackson J."/>
            <person name="Johnson J."/>
            <person name="May M.A."/>
            <person name="Paralanov V."/>
            <person name="Radune D."/>
            <person name="Szczypinski B."/>
            <person name="Brown D.R."/>
        </authorList>
    </citation>
    <scope>NUCLEOTIDE SEQUENCE [LARGE SCALE GENOMIC DNA]</scope>
    <source>
        <strain evidence="2">ATCC 51981 / MP145</strain>
    </source>
</reference>
<dbReference type="KEGG" id="mcd:MCRO_0455"/>
<reference key="2">
    <citation type="submission" date="2010-03" db="EMBL/GenBank/DDBJ databases">
        <authorList>
            <person name="Ma Z."/>
            <person name="Wang X."/>
            <person name="Liu H."/>
        </authorList>
    </citation>
    <scope>NUCLEOTIDE SEQUENCE</scope>
    <source>
        <strain>MP145</strain>
    </source>
</reference>
<sequence>MWYSKKFSINYNDINVLVSNPDDNKDKITNFWHTHALGNVLSEWANILVSDTFDSNYSETFSVNATNQLGKMIEYIKEKNIVFSTINNNISEYYKSLNKAYIKLKSDIDELTKNNSGKFPIETFLSYFIDKKDNSFLQTPYGKMNHSLVELHEIGKKL</sequence>
<accession>D5E5N9</accession>
<evidence type="ECO:0000313" key="2">
    <source>
        <dbReference type="Proteomes" id="UP000001845"/>
    </source>
</evidence>
<dbReference type="EMBL" id="CP001991">
    <property type="protein sequence ID" value="ADE19709.1"/>
    <property type="molecule type" value="Genomic_DNA"/>
</dbReference>
<dbReference type="HOGENOM" id="CLU_1667432_0_0_14"/>
<keyword evidence="2" id="KW-1185">Reference proteome</keyword>
<evidence type="ECO:0000313" key="1">
    <source>
        <dbReference type="EMBL" id="ADE19709.1"/>
    </source>
</evidence>
<organism evidence="1 2">
    <name type="scientific">Mycoplasma crocodyli (strain ATCC 51981 / MP145)</name>
    <dbReference type="NCBI Taxonomy" id="512564"/>
    <lineage>
        <taxon>Bacteria</taxon>
        <taxon>Bacillati</taxon>
        <taxon>Mycoplasmatota</taxon>
        <taxon>Mollicutes</taxon>
        <taxon>Mycoplasmataceae</taxon>
        <taxon>Mycoplasma</taxon>
    </lineage>
</organism>
<reference evidence="1 2" key="3">
    <citation type="journal article" date="2011" name="J. Bacteriol.">
        <title>Genome sequences of Mycoplasma alligatoris A21JP2T and Mycoplasma crocodyli MP145T.</title>
        <authorList>
            <person name="Brown D.R."/>
            <person name="Farmerie W.G."/>
            <person name="May M."/>
            <person name="Benders G.A."/>
            <person name="Durkin A.S."/>
            <person name="Hlavinka K."/>
            <person name="Hostetler J."/>
            <person name="Jackson J."/>
            <person name="Johnson J."/>
            <person name="Miller R.H."/>
            <person name="Paralanov V."/>
            <person name="Radune D."/>
            <person name="Szczypinski B."/>
            <person name="Glass J.I."/>
        </authorList>
    </citation>
    <scope>NUCLEOTIDE SEQUENCE [LARGE SCALE GENOMIC DNA]</scope>
    <source>
        <strain evidence="2">ATCC 51981 / MP145</strain>
    </source>
</reference>
<protein>
    <submittedName>
        <fullName evidence="1">Uncharacterized protein</fullName>
    </submittedName>
</protein>
<dbReference type="AlphaFoldDB" id="D5E5N9"/>
<dbReference type="Proteomes" id="UP000001845">
    <property type="component" value="Chromosome"/>
</dbReference>
<gene>
    <name evidence="1" type="ordered locus">MCRO_0455</name>
</gene>
<proteinExistence type="predicted"/>